<sequence>MRASLETVLTNLAMWEEEIRAIVENNTEPAGITYTSPITTGATGGAIESAIYQKEQLAREVDAIATHARNLGWCATKTTHPALYIRARLSKARLTYPHYETMVNSLDKIHERWRDILAPTLSDHTCPMCGKTRLHYRNRMYVCPACDYTATPQQLRDATYWRLTTTPDTWVTREQASKITGISRATIRKRIHRGTLHVDKQGRINLQQLTHNT</sequence>
<reference evidence="1 2" key="1">
    <citation type="submission" date="2023-10" db="EMBL/GenBank/DDBJ databases">
        <title>Whole Genome based description of the genera Actinobaculum and Actinotignum reveals a complex phylogenetic relationship within the species included in the genus Actinotignum.</title>
        <authorList>
            <person name="Jensen C.S."/>
            <person name="Dargis R."/>
            <person name="Kemp M."/>
            <person name="Christensen J.J."/>
        </authorList>
    </citation>
    <scope>NUCLEOTIDE SEQUENCE [LARGE SCALE GENOMIC DNA]</scope>
    <source>
        <strain evidence="1 2">SLA_B974</strain>
    </source>
</reference>
<protein>
    <recommendedName>
        <fullName evidence="3">DNA-binding protein</fullName>
    </recommendedName>
</protein>
<evidence type="ECO:0000313" key="1">
    <source>
        <dbReference type="EMBL" id="MDY5132254.1"/>
    </source>
</evidence>
<dbReference type="Proteomes" id="UP001275049">
    <property type="component" value="Unassembled WGS sequence"/>
</dbReference>
<organism evidence="1 2">
    <name type="scientific">Actinotignum urinale</name>
    <dbReference type="NCBI Taxonomy" id="190146"/>
    <lineage>
        <taxon>Bacteria</taxon>
        <taxon>Bacillati</taxon>
        <taxon>Actinomycetota</taxon>
        <taxon>Actinomycetes</taxon>
        <taxon>Actinomycetales</taxon>
        <taxon>Actinomycetaceae</taxon>
        <taxon>Actinotignum</taxon>
    </lineage>
</organism>
<evidence type="ECO:0008006" key="3">
    <source>
        <dbReference type="Google" id="ProtNLM"/>
    </source>
</evidence>
<proteinExistence type="predicted"/>
<evidence type="ECO:0000313" key="2">
    <source>
        <dbReference type="Proteomes" id="UP001275049"/>
    </source>
</evidence>
<accession>A0ABU5G5T6</accession>
<name>A0ABU5G5T6_9ACTO</name>
<dbReference type="EMBL" id="JAWNGA010000001">
    <property type="protein sequence ID" value="MDY5132254.1"/>
    <property type="molecule type" value="Genomic_DNA"/>
</dbReference>
<keyword evidence="2" id="KW-1185">Reference proteome</keyword>
<dbReference type="RefSeq" id="WP_320754804.1">
    <property type="nucleotide sequence ID" value="NZ_JAWNGA010000001.1"/>
</dbReference>
<gene>
    <name evidence="1" type="ORF">R6G86_00660</name>
</gene>
<comment type="caution">
    <text evidence="1">The sequence shown here is derived from an EMBL/GenBank/DDBJ whole genome shotgun (WGS) entry which is preliminary data.</text>
</comment>